<dbReference type="Pfam" id="PF00891">
    <property type="entry name" value="Methyltransf_2"/>
    <property type="match status" value="1"/>
</dbReference>
<sequence length="365" mass="38940">MSRPTDQADAATDGNGAYAAPAHDPVAERFMAMSDVITPNAVRVAATLGIADLVREGVDRLDDLAARTSTDREALGEMMRHLTVQGLFAQPEPGVYAPTELSRWIESDHPVGMREFLDLDSPMGRPQRAFAGLLHSIRTGGPAYAEIYGRTYWEDLDARPDLSRAFNAKMAKQVSEIAADVAKTYDWSGVGHVVDVGGGTGTLLAEVLAAHPSLRATLVDLPAASGGAGRLLAEAGVADRCEIVAGSFFEPLPAGADVYLLSTILHDWSDEASRAILRRCAEAAGEHGRVLVVEHLIQPEIRQGISTLNLILLTTLGGRERSLEEYAELADAADLRVLRTLPLPSGRSAVELGAVLPITAEHDTP</sequence>
<feature type="active site" description="Proton acceptor" evidence="4">
    <location>
        <position position="266"/>
    </location>
</feature>
<dbReference type="GO" id="GO:0032259">
    <property type="term" value="P:methylation"/>
    <property type="evidence" value="ECO:0007669"/>
    <property type="project" value="UniProtKB-KW"/>
</dbReference>
<dbReference type="InterPro" id="IPR016461">
    <property type="entry name" value="COMT-like"/>
</dbReference>
<evidence type="ECO:0000256" key="5">
    <source>
        <dbReference type="SAM" id="MobiDB-lite"/>
    </source>
</evidence>
<dbReference type="InterPro" id="IPR036390">
    <property type="entry name" value="WH_DNA-bd_sf"/>
</dbReference>
<dbReference type="PIRSF" id="PIRSF005739">
    <property type="entry name" value="O-mtase"/>
    <property type="match status" value="1"/>
</dbReference>
<gene>
    <name evidence="8" type="ORF">SCMC78_32370</name>
</gene>
<name>A0AB33KL05_9ACTN</name>
<feature type="domain" description="O-methyltransferase C-terminal" evidence="6">
    <location>
        <begin position="132"/>
        <end position="333"/>
    </location>
</feature>
<reference evidence="8" key="1">
    <citation type="submission" date="2024-07" db="EMBL/GenBank/DDBJ databases">
        <title>Complete genome sequences of cellulolytic bacteria, Kitasatospora sp. CMC57 and Streptomyces sp. CMC78, isolated from Japanese agricultural soil.</title>
        <authorList>
            <person name="Hashimoto T."/>
            <person name="Ito M."/>
            <person name="Iwamoto M."/>
            <person name="Fukahori D."/>
            <person name="Shoda T."/>
            <person name="Sakoda M."/>
            <person name="Morohoshi T."/>
            <person name="Mitsuboshi M."/>
            <person name="Nishizawa T."/>
        </authorList>
    </citation>
    <scope>NUCLEOTIDE SEQUENCE</scope>
    <source>
        <strain evidence="8">CMC78</strain>
    </source>
</reference>
<feature type="domain" description="O-methyltransferase dimerisation" evidence="7">
    <location>
        <begin position="36"/>
        <end position="104"/>
    </location>
</feature>
<proteinExistence type="predicted"/>
<dbReference type="Gene3D" id="3.40.50.150">
    <property type="entry name" value="Vaccinia Virus protein VP39"/>
    <property type="match status" value="1"/>
</dbReference>
<dbReference type="SUPFAM" id="SSF46785">
    <property type="entry name" value="Winged helix' DNA-binding domain"/>
    <property type="match status" value="1"/>
</dbReference>
<dbReference type="Gene3D" id="1.10.10.10">
    <property type="entry name" value="Winged helix-like DNA-binding domain superfamily/Winged helix DNA-binding domain"/>
    <property type="match status" value="1"/>
</dbReference>
<dbReference type="GO" id="GO:0046983">
    <property type="term" value="F:protein dimerization activity"/>
    <property type="evidence" value="ECO:0007669"/>
    <property type="project" value="InterPro"/>
</dbReference>
<dbReference type="EMBL" id="AP035884">
    <property type="protein sequence ID" value="BFP53430.1"/>
    <property type="molecule type" value="Genomic_DNA"/>
</dbReference>
<dbReference type="PANTHER" id="PTHR43712:SF2">
    <property type="entry name" value="O-METHYLTRANSFERASE CICE"/>
    <property type="match status" value="1"/>
</dbReference>
<keyword evidence="1 8" id="KW-0489">Methyltransferase</keyword>
<feature type="region of interest" description="Disordered" evidence="5">
    <location>
        <begin position="1"/>
        <end position="20"/>
    </location>
</feature>
<dbReference type="Pfam" id="PF08100">
    <property type="entry name" value="Dimerisation"/>
    <property type="match status" value="1"/>
</dbReference>
<dbReference type="GO" id="GO:0008171">
    <property type="term" value="F:O-methyltransferase activity"/>
    <property type="evidence" value="ECO:0007669"/>
    <property type="project" value="InterPro"/>
</dbReference>
<keyword evidence="2" id="KW-0808">Transferase</keyword>
<dbReference type="AlphaFoldDB" id="A0AB33KL05"/>
<keyword evidence="3" id="KW-0949">S-adenosyl-L-methionine</keyword>
<accession>A0AB33KL05</accession>
<dbReference type="KEGG" id="stcm:SCMC78_32370"/>
<dbReference type="InterPro" id="IPR029063">
    <property type="entry name" value="SAM-dependent_MTases_sf"/>
</dbReference>
<evidence type="ECO:0000256" key="2">
    <source>
        <dbReference type="ARBA" id="ARBA00022679"/>
    </source>
</evidence>
<evidence type="ECO:0000259" key="7">
    <source>
        <dbReference type="Pfam" id="PF08100"/>
    </source>
</evidence>
<dbReference type="InterPro" id="IPR012967">
    <property type="entry name" value="COMT_dimerisation"/>
</dbReference>
<dbReference type="RefSeq" id="WP_050495824.1">
    <property type="nucleotide sequence ID" value="NZ_AP035884.1"/>
</dbReference>
<dbReference type="SUPFAM" id="SSF53335">
    <property type="entry name" value="S-adenosyl-L-methionine-dependent methyltransferases"/>
    <property type="match status" value="1"/>
</dbReference>
<dbReference type="Gene3D" id="1.10.287.1350">
    <property type="match status" value="1"/>
</dbReference>
<dbReference type="PROSITE" id="PS51683">
    <property type="entry name" value="SAM_OMT_II"/>
    <property type="match status" value="1"/>
</dbReference>
<dbReference type="InterPro" id="IPR001077">
    <property type="entry name" value="COMT_C"/>
</dbReference>
<evidence type="ECO:0000313" key="8">
    <source>
        <dbReference type="EMBL" id="BFP53430.1"/>
    </source>
</evidence>
<dbReference type="PANTHER" id="PTHR43712">
    <property type="entry name" value="PUTATIVE (AFU_ORTHOLOGUE AFUA_4G14580)-RELATED"/>
    <property type="match status" value="1"/>
</dbReference>
<evidence type="ECO:0000256" key="1">
    <source>
        <dbReference type="ARBA" id="ARBA00022603"/>
    </source>
</evidence>
<evidence type="ECO:0000256" key="3">
    <source>
        <dbReference type="ARBA" id="ARBA00022691"/>
    </source>
</evidence>
<organism evidence="8">
    <name type="scientific">Streptomyces sp. CMC78</name>
    <dbReference type="NCBI Taxonomy" id="3231512"/>
    <lineage>
        <taxon>Bacteria</taxon>
        <taxon>Bacillati</taxon>
        <taxon>Actinomycetota</taxon>
        <taxon>Actinomycetes</taxon>
        <taxon>Kitasatosporales</taxon>
        <taxon>Streptomycetaceae</taxon>
        <taxon>Streptomyces</taxon>
    </lineage>
</organism>
<evidence type="ECO:0000256" key="4">
    <source>
        <dbReference type="PIRSR" id="PIRSR005739-1"/>
    </source>
</evidence>
<dbReference type="InterPro" id="IPR036388">
    <property type="entry name" value="WH-like_DNA-bd_sf"/>
</dbReference>
<protein>
    <submittedName>
        <fullName evidence="8">Methyltransferase</fullName>
    </submittedName>
</protein>
<evidence type="ECO:0000259" key="6">
    <source>
        <dbReference type="Pfam" id="PF00891"/>
    </source>
</evidence>